<dbReference type="EMBL" id="CP001736">
    <property type="protein sequence ID" value="ADB31259.1"/>
    <property type="molecule type" value="Genomic_DNA"/>
</dbReference>
<dbReference type="HOGENOM" id="CLU_140176_4_2_11"/>
<name>D2PSD5_KRIFD</name>
<evidence type="ECO:0000313" key="3">
    <source>
        <dbReference type="Proteomes" id="UP000007967"/>
    </source>
</evidence>
<dbReference type="Pfam" id="PF12728">
    <property type="entry name" value="HTH_17"/>
    <property type="match status" value="1"/>
</dbReference>
<dbReference type="Proteomes" id="UP000007967">
    <property type="component" value="Chromosome"/>
</dbReference>
<evidence type="ECO:0000259" key="1">
    <source>
        <dbReference type="Pfam" id="PF12728"/>
    </source>
</evidence>
<dbReference type="InterPro" id="IPR010093">
    <property type="entry name" value="SinI_DNA-bd"/>
</dbReference>
<dbReference type="OrthoDB" id="3389529at2"/>
<dbReference type="AlphaFoldDB" id="D2PSD5"/>
<dbReference type="InterPro" id="IPR041657">
    <property type="entry name" value="HTH_17"/>
</dbReference>
<reference evidence="3" key="1">
    <citation type="submission" date="2009-09" db="EMBL/GenBank/DDBJ databases">
        <title>The complete genome of Kribbella flavida DSM 17836.</title>
        <authorList>
            <consortium name="US DOE Joint Genome Institute (JGI-PGF)"/>
            <person name="Lucas S."/>
            <person name="Copeland A."/>
            <person name="Lapidus A."/>
            <person name="Glavina del Rio T."/>
            <person name="Dalin E."/>
            <person name="Tice H."/>
            <person name="Bruce D."/>
            <person name="Goodwin L."/>
            <person name="Pitluck S."/>
            <person name="Kyrpides N."/>
            <person name="Mavromatis K."/>
            <person name="Ivanova N."/>
            <person name="Saunders E."/>
            <person name="Brettin T."/>
            <person name="Detter J.C."/>
            <person name="Han C."/>
            <person name="Larimer F."/>
            <person name="Land M."/>
            <person name="Hauser L."/>
            <person name="Markowitz V."/>
            <person name="Cheng J.-F."/>
            <person name="Hugenholtz P."/>
            <person name="Woyke T."/>
            <person name="Wu D."/>
            <person name="Pukall R."/>
            <person name="Klenk H.-P."/>
            <person name="Eisen J.A."/>
        </authorList>
    </citation>
    <scope>NUCLEOTIDE SEQUENCE [LARGE SCALE GENOMIC DNA]</scope>
    <source>
        <strain evidence="3">DSM 17836 / JCM 10339 / NBRC 14399</strain>
    </source>
</reference>
<keyword evidence="3" id="KW-1185">Reference proteome</keyword>
<gene>
    <name evidence="2" type="ordered locus">Kfla_2180</name>
</gene>
<dbReference type="GO" id="GO:0003677">
    <property type="term" value="F:DNA binding"/>
    <property type="evidence" value="ECO:0007669"/>
    <property type="project" value="InterPro"/>
</dbReference>
<dbReference type="KEGG" id="kfl:Kfla_2180"/>
<dbReference type="RefSeq" id="WP_012919815.1">
    <property type="nucleotide sequence ID" value="NC_013729.1"/>
</dbReference>
<organism evidence="2 3">
    <name type="scientific">Kribbella flavida (strain DSM 17836 / JCM 10339 / NBRC 14399)</name>
    <dbReference type="NCBI Taxonomy" id="479435"/>
    <lineage>
        <taxon>Bacteria</taxon>
        <taxon>Bacillati</taxon>
        <taxon>Actinomycetota</taxon>
        <taxon>Actinomycetes</taxon>
        <taxon>Propionibacteriales</taxon>
        <taxon>Kribbellaceae</taxon>
        <taxon>Kribbella</taxon>
    </lineage>
</organism>
<dbReference type="NCBIfam" id="TIGR01764">
    <property type="entry name" value="excise"/>
    <property type="match status" value="1"/>
</dbReference>
<protein>
    <submittedName>
        <fullName evidence="2">DNA binding domain protein, excisionase family</fullName>
    </submittedName>
</protein>
<sequence length="81" mass="8544">MNDSSTDAGRRPWLTVEETAKELGLSAMTVYRAIAAGAFPAVRVGRRIVVPAGAIDSLAKAAIERGAVISTADWREVLMTG</sequence>
<dbReference type="STRING" id="479435.Kfla_2180"/>
<accession>D2PSD5</accession>
<reference evidence="2 3" key="2">
    <citation type="journal article" date="2010" name="Stand. Genomic Sci.">
        <title>Complete genome sequence of Kribbella flavida type strain (IFO 14399).</title>
        <authorList>
            <person name="Pukall R."/>
            <person name="Lapidus A."/>
            <person name="Glavina Del Rio T."/>
            <person name="Copeland A."/>
            <person name="Tice H."/>
            <person name="Cheng J.-F."/>
            <person name="Lucas S."/>
            <person name="Chen F."/>
            <person name="Nolan M."/>
            <person name="LaButti K."/>
            <person name="Pati A."/>
            <person name="Ivanova N."/>
            <person name="Mavrommatis K."/>
            <person name="Mikhailova N."/>
            <person name="Pitluck S."/>
            <person name="Bruce D."/>
            <person name="Goodwin L."/>
            <person name="Land M."/>
            <person name="Hauser L."/>
            <person name="Chang Y.-J."/>
            <person name="Jeffries C.D."/>
            <person name="Chen A."/>
            <person name="Palaniappan K."/>
            <person name="Chain P."/>
            <person name="Rohde M."/>
            <person name="Goeker M."/>
            <person name="Bristow J."/>
            <person name="Eisen J.A."/>
            <person name="Markowitz V."/>
            <person name="Hugenholtz P."/>
            <person name="Kyrpides N.C."/>
            <person name="Klenk H.-P."/>
            <person name="Brettin T."/>
        </authorList>
    </citation>
    <scope>NUCLEOTIDE SEQUENCE [LARGE SCALE GENOMIC DNA]</scope>
    <source>
        <strain evidence="3">DSM 17836 / JCM 10339 / NBRC 14399</strain>
    </source>
</reference>
<proteinExistence type="predicted"/>
<feature type="domain" description="Helix-turn-helix" evidence="1">
    <location>
        <begin position="13"/>
        <end position="59"/>
    </location>
</feature>
<evidence type="ECO:0000313" key="2">
    <source>
        <dbReference type="EMBL" id="ADB31259.1"/>
    </source>
</evidence>
<dbReference type="eggNOG" id="COG3311">
    <property type="taxonomic scope" value="Bacteria"/>
</dbReference>